<comment type="caution">
    <text evidence="2">The sequence shown here is derived from an EMBL/GenBank/DDBJ whole genome shotgun (WGS) entry which is preliminary data.</text>
</comment>
<proteinExistence type="predicted"/>
<protein>
    <submittedName>
        <fullName evidence="2">Phosphohydrolase, MutT/Nudix family protein</fullName>
    </submittedName>
</protein>
<dbReference type="STRING" id="1619046.US42_C0001G0070"/>
<evidence type="ECO:0000313" key="2">
    <source>
        <dbReference type="EMBL" id="KKQ28219.1"/>
    </source>
</evidence>
<dbReference type="InterPro" id="IPR015797">
    <property type="entry name" value="NUDIX_hydrolase-like_dom_sf"/>
</dbReference>
<name>A0A0G0IVQ2_9BACT</name>
<feature type="domain" description="Nudix hydrolase" evidence="1">
    <location>
        <begin position="1"/>
        <end position="129"/>
    </location>
</feature>
<dbReference type="GO" id="GO:0016787">
    <property type="term" value="F:hydrolase activity"/>
    <property type="evidence" value="ECO:0007669"/>
    <property type="project" value="UniProtKB-KW"/>
</dbReference>
<dbReference type="Pfam" id="PF00293">
    <property type="entry name" value="NUDIX"/>
    <property type="match status" value="1"/>
</dbReference>
<dbReference type="PROSITE" id="PS51462">
    <property type="entry name" value="NUDIX"/>
    <property type="match status" value="1"/>
</dbReference>
<dbReference type="Proteomes" id="UP000034849">
    <property type="component" value="Unassembled WGS sequence"/>
</dbReference>
<evidence type="ECO:0000259" key="1">
    <source>
        <dbReference type="PROSITE" id="PS51462"/>
    </source>
</evidence>
<gene>
    <name evidence="2" type="ORF">US42_C0001G0070</name>
</gene>
<dbReference type="Gene3D" id="3.90.79.10">
    <property type="entry name" value="Nucleoside Triphosphate Pyrophosphohydrolase"/>
    <property type="match status" value="1"/>
</dbReference>
<organism evidence="2 3">
    <name type="scientific">Candidatus Magasanikbacteria bacterium GW2011_GWC2_37_14</name>
    <dbReference type="NCBI Taxonomy" id="1619046"/>
    <lineage>
        <taxon>Bacteria</taxon>
        <taxon>Candidatus Magasanikiibacteriota</taxon>
    </lineage>
</organism>
<reference evidence="2 3" key="1">
    <citation type="journal article" date="2015" name="Nature">
        <title>rRNA introns, odd ribosomes, and small enigmatic genomes across a large radiation of phyla.</title>
        <authorList>
            <person name="Brown C.T."/>
            <person name="Hug L.A."/>
            <person name="Thomas B.C."/>
            <person name="Sharon I."/>
            <person name="Castelle C.J."/>
            <person name="Singh A."/>
            <person name="Wilkins M.J."/>
            <person name="Williams K.H."/>
            <person name="Banfield J.F."/>
        </authorList>
    </citation>
    <scope>NUCLEOTIDE SEQUENCE [LARGE SCALE GENOMIC DNA]</scope>
</reference>
<dbReference type="PANTHER" id="PTHR43736">
    <property type="entry name" value="ADP-RIBOSE PYROPHOSPHATASE"/>
    <property type="match status" value="1"/>
</dbReference>
<evidence type="ECO:0000313" key="3">
    <source>
        <dbReference type="Proteomes" id="UP000034849"/>
    </source>
</evidence>
<keyword evidence="2" id="KW-0378">Hydrolase</keyword>
<dbReference type="AlphaFoldDB" id="A0A0G0IVQ2"/>
<dbReference type="SUPFAM" id="SSF55811">
    <property type="entry name" value="Nudix"/>
    <property type="match status" value="1"/>
</dbReference>
<dbReference type="PANTHER" id="PTHR43736:SF1">
    <property type="entry name" value="DIHYDRONEOPTERIN TRIPHOSPHATE DIPHOSPHATASE"/>
    <property type="match status" value="1"/>
</dbReference>
<dbReference type="EMBL" id="LBSX01000001">
    <property type="protein sequence ID" value="KKQ28219.1"/>
    <property type="molecule type" value="Genomic_DNA"/>
</dbReference>
<dbReference type="InterPro" id="IPR000086">
    <property type="entry name" value="NUDIX_hydrolase_dom"/>
</dbReference>
<sequence length="129" mass="14858">MEIIVASGPVIIENNKVLLDKEQKEYGITPWFFPGGRLNSPNESPEDACKREVNEELGINIKIIKQLRTLEKVMPDNKKSVLYHFLAERTGEIKIGDDVVEYGWFDINNLPNDCAWNVYEIIAEYKNMV</sequence>
<accession>A0A0G0IVQ2</accession>